<name>A0ABD1G7G6_SALDI</name>
<evidence type="ECO:0000313" key="2">
    <source>
        <dbReference type="EMBL" id="KAL1539006.1"/>
    </source>
</evidence>
<evidence type="ECO:0000313" key="3">
    <source>
        <dbReference type="Proteomes" id="UP001567538"/>
    </source>
</evidence>
<dbReference type="PANTHER" id="PTHR46354:SF4">
    <property type="entry name" value="PROTEIN DOG1-LIKE 3"/>
    <property type="match status" value="1"/>
</dbReference>
<dbReference type="EMBL" id="JBEAFC010000010">
    <property type="protein sequence ID" value="KAL1539006.1"/>
    <property type="molecule type" value="Genomic_DNA"/>
</dbReference>
<dbReference type="PROSITE" id="PS51806">
    <property type="entry name" value="DOG1"/>
    <property type="match status" value="1"/>
</dbReference>
<keyword evidence="3" id="KW-1185">Reference proteome</keyword>
<organism evidence="2 3">
    <name type="scientific">Salvia divinorum</name>
    <name type="common">Maria pastora</name>
    <name type="synonym">Diviner's sage</name>
    <dbReference type="NCBI Taxonomy" id="28513"/>
    <lineage>
        <taxon>Eukaryota</taxon>
        <taxon>Viridiplantae</taxon>
        <taxon>Streptophyta</taxon>
        <taxon>Embryophyta</taxon>
        <taxon>Tracheophyta</taxon>
        <taxon>Spermatophyta</taxon>
        <taxon>Magnoliopsida</taxon>
        <taxon>eudicotyledons</taxon>
        <taxon>Gunneridae</taxon>
        <taxon>Pentapetalae</taxon>
        <taxon>asterids</taxon>
        <taxon>lamiids</taxon>
        <taxon>Lamiales</taxon>
        <taxon>Lamiaceae</taxon>
        <taxon>Nepetoideae</taxon>
        <taxon>Mentheae</taxon>
        <taxon>Salviinae</taxon>
        <taxon>Salvia</taxon>
        <taxon>Salvia subgen. Calosphace</taxon>
    </lineage>
</organism>
<dbReference type="Pfam" id="PF14144">
    <property type="entry name" value="DOG1"/>
    <property type="match status" value="1"/>
</dbReference>
<dbReference type="Proteomes" id="UP001567538">
    <property type="component" value="Unassembled WGS sequence"/>
</dbReference>
<dbReference type="InterPro" id="IPR025422">
    <property type="entry name" value="TGA_domain"/>
</dbReference>
<comment type="caution">
    <text evidence="2">The sequence shown here is derived from an EMBL/GenBank/DDBJ whole genome shotgun (WGS) entry which is preliminary data.</text>
</comment>
<dbReference type="AlphaFoldDB" id="A0ABD1G7G6"/>
<dbReference type="InterPro" id="IPR051886">
    <property type="entry name" value="Seed_Dev/Stress_Resp_Reg"/>
</dbReference>
<proteinExistence type="predicted"/>
<dbReference type="PANTHER" id="PTHR46354">
    <property type="entry name" value="DOG1 DOMAIN-CONTAINING PROTEIN"/>
    <property type="match status" value="1"/>
</dbReference>
<reference evidence="2 3" key="1">
    <citation type="submission" date="2024-06" db="EMBL/GenBank/DDBJ databases">
        <title>A chromosome level genome sequence of Diviner's sage (Salvia divinorum).</title>
        <authorList>
            <person name="Ford S.A."/>
            <person name="Ro D.-K."/>
            <person name="Ness R.W."/>
            <person name="Phillips M.A."/>
        </authorList>
    </citation>
    <scope>NUCLEOTIDE SEQUENCE [LARGE SCALE GENOMIC DNA]</scope>
    <source>
        <strain evidence="2">SAF-2024a</strain>
        <tissue evidence="2">Leaf</tissue>
    </source>
</reference>
<feature type="domain" description="DOG1" evidence="1">
    <location>
        <begin position="19"/>
        <end position="260"/>
    </location>
</feature>
<gene>
    <name evidence="2" type="ORF">AAHA92_27684</name>
</gene>
<accession>A0ABD1G7G6</accession>
<sequence>MSTSPPQSLTYLTHAINEGDTFERFFECWLVEQNKHLDELVSASKEVDAADRGALRPLVKRVVQHYEHYYVAKARWATADILAMLSPSWRSSLEDAFLWIGGWRPSMAFHLLYSKSGLQLEARLHELMQGLRTGDLSDLSAAQLQQVDALQKETIRKEQEVTEKQAEQQETVADTSMVELALAMTEGVDAPDEGQSRVDAALAPKQDGLAVILRMADQLRLDTLKKVIDILTPTQAVHYLIAAAALHLRIHEWGKKRDARVAQNVTTHNIEEDSA</sequence>
<protein>
    <submittedName>
        <fullName evidence="2">Protein DOG1-like 3</fullName>
    </submittedName>
</protein>
<evidence type="ECO:0000259" key="1">
    <source>
        <dbReference type="PROSITE" id="PS51806"/>
    </source>
</evidence>